<proteinExistence type="predicted"/>
<comment type="caution">
    <text evidence="1">The sequence shown here is derived from an EMBL/GenBank/DDBJ whole genome shotgun (WGS) entry which is preliminary data.</text>
</comment>
<evidence type="ECO:0000313" key="2">
    <source>
        <dbReference type="Proteomes" id="UP001295794"/>
    </source>
</evidence>
<gene>
    <name evidence="1" type="ORF">MYCIT1_LOCUS7929</name>
</gene>
<accession>A0AAD2H1B2</accession>
<keyword evidence="2" id="KW-1185">Reference proteome</keyword>
<evidence type="ECO:0000313" key="1">
    <source>
        <dbReference type="EMBL" id="CAK5266268.1"/>
    </source>
</evidence>
<dbReference type="EMBL" id="CAVNYO010000108">
    <property type="protein sequence ID" value="CAK5266268.1"/>
    <property type="molecule type" value="Genomic_DNA"/>
</dbReference>
<organism evidence="1 2">
    <name type="scientific">Mycena citricolor</name>
    <dbReference type="NCBI Taxonomy" id="2018698"/>
    <lineage>
        <taxon>Eukaryota</taxon>
        <taxon>Fungi</taxon>
        <taxon>Dikarya</taxon>
        <taxon>Basidiomycota</taxon>
        <taxon>Agaricomycotina</taxon>
        <taxon>Agaricomycetes</taxon>
        <taxon>Agaricomycetidae</taxon>
        <taxon>Agaricales</taxon>
        <taxon>Marasmiineae</taxon>
        <taxon>Mycenaceae</taxon>
        <taxon>Mycena</taxon>
    </lineage>
</organism>
<dbReference type="Proteomes" id="UP001295794">
    <property type="component" value="Unassembled WGS sequence"/>
</dbReference>
<sequence length="170" mass="19167">MIPPQQCPPPAYTWKPLSDSVIYQTIAKLKPYKARQPGSIPNCVYKYNAHVLVPRLGPIFRAGDDLNYYPMDWNYTHFIVLRKPGQIDYTSPASYWPIVLSKGHPGLENAACTMQITMEAEKTGVLPATQYRARPGRAMTNAIHMVVKTVMDAWRSKEVASAPINPTRHL</sequence>
<reference evidence="1" key="1">
    <citation type="submission" date="2023-11" db="EMBL/GenBank/DDBJ databases">
        <authorList>
            <person name="De Vega J J."/>
            <person name="De Vega J J."/>
        </authorList>
    </citation>
    <scope>NUCLEOTIDE SEQUENCE</scope>
</reference>
<name>A0AAD2H1B2_9AGAR</name>
<dbReference type="AlphaFoldDB" id="A0AAD2H1B2"/>
<protein>
    <submittedName>
        <fullName evidence="1">Uncharacterized protein</fullName>
    </submittedName>
</protein>